<dbReference type="PANTHER" id="PTHR37809:SF1">
    <property type="entry name" value="RIBOSOMAL PROTEIN S12 METHYLTHIOTRANSFERASE ACCESSORY FACTOR YCAO"/>
    <property type="match status" value="1"/>
</dbReference>
<evidence type="ECO:0000313" key="3">
    <source>
        <dbReference type="Proteomes" id="UP000075260"/>
    </source>
</evidence>
<comment type="caution">
    <text evidence="2">The sequence shown here is derived from an EMBL/GenBank/DDBJ whole genome shotgun (WGS) entry which is preliminary data.</text>
</comment>
<organism evidence="2 3">
    <name type="scientific">Sorangium cellulosum</name>
    <name type="common">Polyangium cellulosum</name>
    <dbReference type="NCBI Taxonomy" id="56"/>
    <lineage>
        <taxon>Bacteria</taxon>
        <taxon>Pseudomonadati</taxon>
        <taxon>Myxococcota</taxon>
        <taxon>Polyangia</taxon>
        <taxon>Polyangiales</taxon>
        <taxon>Polyangiaceae</taxon>
        <taxon>Sorangium</taxon>
    </lineage>
</organism>
<dbReference type="Gene3D" id="3.40.50.720">
    <property type="entry name" value="NAD(P)-binding Rossmann-like Domain"/>
    <property type="match status" value="1"/>
</dbReference>
<feature type="domain" description="YcaO" evidence="1">
    <location>
        <begin position="218"/>
        <end position="530"/>
    </location>
</feature>
<dbReference type="AlphaFoldDB" id="A0A150Q1D3"/>
<dbReference type="Gene3D" id="3.30.40.250">
    <property type="match status" value="1"/>
</dbReference>
<name>A0A150Q1D3_SORCE</name>
<reference evidence="2 3" key="1">
    <citation type="submission" date="2014-02" db="EMBL/GenBank/DDBJ databases">
        <title>The small core and large imbalanced accessory genome model reveals a collaborative survival strategy of Sorangium cellulosum strains in nature.</title>
        <authorList>
            <person name="Han K."/>
            <person name="Peng R."/>
            <person name="Blom J."/>
            <person name="Li Y.-Z."/>
        </authorList>
    </citation>
    <scope>NUCLEOTIDE SEQUENCE [LARGE SCALE GENOMIC DNA]</scope>
    <source>
        <strain evidence="2 3">So0008-312</strain>
    </source>
</reference>
<dbReference type="PROSITE" id="PS51664">
    <property type="entry name" value="YCAO"/>
    <property type="match status" value="1"/>
</dbReference>
<sequence>MKREIQILGYTPFARALRGALSGAGAPRGAASSTVVLACHWEDLAALRAFDSHAESPWILIEAGDEGQALVGPMLGAGGSGCLACFTARRRSNGARGCRPVEEAPDALVARVAAAVRRCLDGDDGGAAGAAQIELLPDGGTRLHDFVPVPGCPLCREARLPVEASGIDALVGERLGVVTRVDEIASGFPGIVAALAVGCCTEPLGWKLGVRGLNDGIAADTTMASARARASGESVERYCPAFAPDDLPLARARDLDGRWLDPRRLAPGEPFDADAPLRWARATSLADDAPVWVPAAFVYFPYRRAEGEPSLGVQTTCGLALGRTLDDAIQHALEERVERDSVMRAWRLHLPVERVDARPVPIEGLHLCRLPCESGLEVVVSLLERPEPPYAATGLAARRSLEEAARAASLETVVVDLWLRGWLARGEPPPAYPPRTLSDHPRAHAIRRDLIASRQRWLRPDAVARPRPPAPGWRQIAARLSDACFVDLTTPDVARAGLRVARVITPDLAPLDCDALRPRLDGDPTPHPIG</sequence>
<dbReference type="Proteomes" id="UP000075260">
    <property type="component" value="Unassembled WGS sequence"/>
</dbReference>
<dbReference type="PANTHER" id="PTHR37809">
    <property type="entry name" value="RIBOSOMAL PROTEIN S12 METHYLTHIOTRANSFERASE ACCESSORY FACTOR YCAO"/>
    <property type="match status" value="1"/>
</dbReference>
<dbReference type="Pfam" id="PF02624">
    <property type="entry name" value="YcaO"/>
    <property type="match status" value="1"/>
</dbReference>
<evidence type="ECO:0000313" key="2">
    <source>
        <dbReference type="EMBL" id="KYF61566.1"/>
    </source>
</evidence>
<dbReference type="RefSeq" id="WP_061613021.1">
    <property type="nucleotide sequence ID" value="NZ_JEMA01001175.1"/>
</dbReference>
<dbReference type="OrthoDB" id="5380721at2"/>
<dbReference type="InterPro" id="IPR003776">
    <property type="entry name" value="YcaO-like_dom"/>
</dbReference>
<gene>
    <name evidence="2" type="ORF">BE15_28430</name>
</gene>
<accession>A0A150Q1D3</accession>
<evidence type="ECO:0000259" key="1">
    <source>
        <dbReference type="PROSITE" id="PS51664"/>
    </source>
</evidence>
<dbReference type="EMBL" id="JEMA01001175">
    <property type="protein sequence ID" value="KYF61566.1"/>
    <property type="molecule type" value="Genomic_DNA"/>
</dbReference>
<proteinExistence type="predicted"/>
<protein>
    <recommendedName>
        <fullName evidence="1">YcaO domain-containing protein</fullName>
    </recommendedName>
</protein>
<dbReference type="Gene3D" id="3.30.1330.230">
    <property type="match status" value="1"/>
</dbReference>